<dbReference type="Proteomes" id="UP001322138">
    <property type="component" value="Unassembled WGS sequence"/>
</dbReference>
<accession>A0ABR0FDU0</accession>
<protein>
    <submittedName>
        <fullName evidence="1">Uncharacterized protein</fullName>
    </submittedName>
</protein>
<name>A0ABR0FDU0_9PEZI</name>
<reference evidence="1 2" key="1">
    <citation type="journal article" date="2023" name="bioRxiv">
        <title>High-quality genome assemblies of four members of thePodospora anserinaspecies complex.</title>
        <authorList>
            <person name="Ament-Velasquez S.L."/>
            <person name="Vogan A.A."/>
            <person name="Wallerman O."/>
            <person name="Hartmann F."/>
            <person name="Gautier V."/>
            <person name="Silar P."/>
            <person name="Giraud T."/>
            <person name="Johannesson H."/>
        </authorList>
    </citation>
    <scope>NUCLEOTIDE SEQUENCE [LARGE SCALE GENOMIC DNA]</scope>
    <source>
        <strain evidence="1 2">CBS 112042</strain>
    </source>
</reference>
<dbReference type="GeneID" id="87892475"/>
<organism evidence="1 2">
    <name type="scientific">Podospora bellae-mahoneyi</name>
    <dbReference type="NCBI Taxonomy" id="2093777"/>
    <lineage>
        <taxon>Eukaryota</taxon>
        <taxon>Fungi</taxon>
        <taxon>Dikarya</taxon>
        <taxon>Ascomycota</taxon>
        <taxon>Pezizomycotina</taxon>
        <taxon>Sordariomycetes</taxon>
        <taxon>Sordariomycetidae</taxon>
        <taxon>Sordariales</taxon>
        <taxon>Podosporaceae</taxon>
        <taxon>Podospora</taxon>
    </lineage>
</organism>
<dbReference type="EMBL" id="JAFFGZ010000008">
    <property type="protein sequence ID" value="KAK4641264.1"/>
    <property type="molecule type" value="Genomic_DNA"/>
</dbReference>
<sequence>MAWYAIKLRPNQERHPCCRIPSRPLYTPALSARRSLRPTPSRGGSCYTHKVSQAGVGFRGRL</sequence>
<proteinExistence type="predicted"/>
<evidence type="ECO:0000313" key="2">
    <source>
        <dbReference type="Proteomes" id="UP001322138"/>
    </source>
</evidence>
<comment type="caution">
    <text evidence="1">The sequence shown here is derived from an EMBL/GenBank/DDBJ whole genome shotgun (WGS) entry which is preliminary data.</text>
</comment>
<evidence type="ECO:0000313" key="1">
    <source>
        <dbReference type="EMBL" id="KAK4641264.1"/>
    </source>
</evidence>
<dbReference type="RefSeq" id="XP_062730240.1">
    <property type="nucleotide sequence ID" value="XM_062873098.1"/>
</dbReference>
<keyword evidence="2" id="KW-1185">Reference proteome</keyword>
<gene>
    <name evidence="1" type="ORF">QC761_0100460</name>
</gene>